<organism evidence="2 3">
    <name type="scientific">Engelhardtia mirabilis</name>
    <dbReference type="NCBI Taxonomy" id="2528011"/>
    <lineage>
        <taxon>Bacteria</taxon>
        <taxon>Pseudomonadati</taxon>
        <taxon>Planctomycetota</taxon>
        <taxon>Planctomycetia</taxon>
        <taxon>Planctomycetia incertae sedis</taxon>
        <taxon>Engelhardtia</taxon>
    </lineage>
</organism>
<reference evidence="2 3" key="1">
    <citation type="submission" date="2019-02" db="EMBL/GenBank/DDBJ databases">
        <title>Deep-cultivation of Planctomycetes and their phenomic and genomic characterization uncovers novel biology.</title>
        <authorList>
            <person name="Wiegand S."/>
            <person name="Jogler M."/>
            <person name="Boedeker C."/>
            <person name="Pinto D."/>
            <person name="Vollmers J."/>
            <person name="Rivas-Marin E."/>
            <person name="Kohn T."/>
            <person name="Peeters S.H."/>
            <person name="Heuer A."/>
            <person name="Rast P."/>
            <person name="Oberbeckmann S."/>
            <person name="Bunk B."/>
            <person name="Jeske O."/>
            <person name="Meyerdierks A."/>
            <person name="Storesund J.E."/>
            <person name="Kallscheuer N."/>
            <person name="Luecker S."/>
            <person name="Lage O.M."/>
            <person name="Pohl T."/>
            <person name="Merkel B.J."/>
            <person name="Hornburger P."/>
            <person name="Mueller R.-W."/>
            <person name="Bruemmer F."/>
            <person name="Labrenz M."/>
            <person name="Spormann A.M."/>
            <person name="Op den Camp H."/>
            <person name="Overmann J."/>
            <person name="Amann R."/>
            <person name="Jetten M.S.M."/>
            <person name="Mascher T."/>
            <person name="Medema M.H."/>
            <person name="Devos D.P."/>
            <person name="Kaster A.-K."/>
            <person name="Ovreas L."/>
            <person name="Rohde M."/>
            <person name="Galperin M.Y."/>
            <person name="Jogler C."/>
        </authorList>
    </citation>
    <scope>NUCLEOTIDE SEQUENCE [LARGE SCALE GENOMIC DNA]</scope>
    <source>
        <strain evidence="2 3">Pla133</strain>
    </source>
</reference>
<feature type="chain" id="PRO_5021770838" description="Prenyltransferase and squalene oxidase repeat protein" evidence="1">
    <location>
        <begin position="37"/>
        <end position="719"/>
    </location>
</feature>
<evidence type="ECO:0008006" key="4">
    <source>
        <dbReference type="Google" id="ProtNLM"/>
    </source>
</evidence>
<proteinExistence type="predicted"/>
<dbReference type="KEGG" id="pbap:Pla133_19460"/>
<keyword evidence="1" id="KW-0732">Signal</keyword>
<dbReference type="InterPro" id="IPR011990">
    <property type="entry name" value="TPR-like_helical_dom_sf"/>
</dbReference>
<protein>
    <recommendedName>
        <fullName evidence="4">Prenyltransferase and squalene oxidase repeat protein</fullName>
    </recommendedName>
</protein>
<dbReference type="InterPro" id="IPR008930">
    <property type="entry name" value="Terpenoid_cyclase/PrenylTrfase"/>
</dbReference>
<dbReference type="SUPFAM" id="SSF48452">
    <property type="entry name" value="TPR-like"/>
    <property type="match status" value="1"/>
</dbReference>
<name>A0A518BIR9_9BACT</name>
<dbReference type="EMBL" id="CP036287">
    <property type="protein sequence ID" value="QDU66870.1"/>
    <property type="molecule type" value="Genomic_DNA"/>
</dbReference>
<dbReference type="SUPFAM" id="SSF48239">
    <property type="entry name" value="Terpenoid cyclases/Protein prenyltransferases"/>
    <property type="match status" value="1"/>
</dbReference>
<dbReference type="Gene3D" id="1.25.40.10">
    <property type="entry name" value="Tetratricopeptide repeat domain"/>
    <property type="match status" value="1"/>
</dbReference>
<evidence type="ECO:0000313" key="2">
    <source>
        <dbReference type="EMBL" id="QDU66870.1"/>
    </source>
</evidence>
<dbReference type="AlphaFoldDB" id="A0A518BIR9"/>
<gene>
    <name evidence="2" type="ORF">Pla133_19460</name>
</gene>
<feature type="signal peptide" evidence="1">
    <location>
        <begin position="1"/>
        <end position="36"/>
    </location>
</feature>
<accession>A0A518BIR9</accession>
<evidence type="ECO:0000313" key="3">
    <source>
        <dbReference type="Proteomes" id="UP000316921"/>
    </source>
</evidence>
<sequence precursor="true">MTPDNRIDAATLVRSPRTAVATALALAALWSGSASAVARALQPQVGETATAVDDALLAELAARCGSRVDWAPDWRQAALRARRDGRRILLVAYLYGNLQLGVDLTRVPMFTTFEDDEVVALVNERFVPLWYRSGDAVPFVGAYGVGPLAFGRGIFVVEPDGQVVAELERVDTPTMVDAFLREQLAPATPPGPEAVERADPPERYARAVELERGGDLDAALAWLAGVDSFDALTLSGDIHARRFEAEPALTAWRAARPLDPSRLAQLQVREAAVRIGLGELDEAATLLAACLASDDGEVLANALTLRATLDLAAGEPAEADAALRRLVSELPDQPRARAAAGVIVSGLLELVEQSDPRWPSPTRFDAAVRPSAPATLPVRQTSEAMRAAVEWLIRAQRADGSWAAGHELRDEPASVAHAFTESATAVAARALLRAPGDRARAAATRAVAYVVGRARSRATARPQPAGMDYTPWADAMLLDALSAARAAELLDPETFAEAVDAVVGDLASRVQRDGGWGYYAPATDDPAGSPSISMSFTTAAVLQGLARAREQGAAVDAAVIEGAIGALEGMRSADDWYGYLAVEGVRQPGDAEQRGATGRGPVCAMALWRVGEVRGPDLALALERFFDGLPLLARERGKVLMHCGPGGLGCHYLSFDYLSAAEAMACGDVSPRDALVLMERVLELRRADGSFSSTPILGASYATAAALITLDELRPRSAR</sequence>
<evidence type="ECO:0000256" key="1">
    <source>
        <dbReference type="SAM" id="SignalP"/>
    </source>
</evidence>
<keyword evidence="3" id="KW-1185">Reference proteome</keyword>
<dbReference type="Proteomes" id="UP000316921">
    <property type="component" value="Chromosome"/>
</dbReference>
<dbReference type="Gene3D" id="1.50.10.20">
    <property type="match status" value="2"/>
</dbReference>
<dbReference type="RefSeq" id="WP_145064672.1">
    <property type="nucleotide sequence ID" value="NZ_CP036287.1"/>
</dbReference>